<dbReference type="HOGENOM" id="CLU_1905080_0_0_11"/>
<reference evidence="1" key="1">
    <citation type="submission" date="2011-01" db="EMBL/GenBank/DDBJ databases">
        <authorList>
            <person name="Muzny D."/>
            <person name="Qin X."/>
            <person name="Buhay C."/>
            <person name="Dugan-Rocha S."/>
            <person name="Ding Y."/>
            <person name="Chen G."/>
            <person name="Hawes A."/>
            <person name="Holder M."/>
            <person name="Jhangiani S."/>
            <person name="Johnson A."/>
            <person name="Khan Z."/>
            <person name="Li Z."/>
            <person name="Liu W."/>
            <person name="Liu X."/>
            <person name="Perez L."/>
            <person name="Shen H."/>
            <person name="Wang Q."/>
            <person name="Watt J."/>
            <person name="Xi L."/>
            <person name="Xin Y."/>
            <person name="Zhou J."/>
            <person name="Deng J."/>
            <person name="Jiang H."/>
            <person name="Liu Y."/>
            <person name="Qu J."/>
            <person name="Song X.-Z."/>
            <person name="Zhang L."/>
            <person name="Villasana D."/>
            <person name="Johnson A."/>
            <person name="Liu J."/>
            <person name="Liyanage D."/>
            <person name="Lorensuhewa L."/>
            <person name="Robinson T."/>
            <person name="Song A."/>
            <person name="Song B.-B."/>
            <person name="Dinh H."/>
            <person name="Thornton R."/>
            <person name="Coyle M."/>
            <person name="Francisco L."/>
            <person name="Jackson L."/>
            <person name="Javaid M."/>
            <person name="Korchina V."/>
            <person name="Kovar C."/>
            <person name="Mata R."/>
            <person name="Mathew T."/>
            <person name="Ngo R."/>
            <person name="Nguyen L."/>
            <person name="Nguyen N."/>
            <person name="Okwuonu G."/>
            <person name="Ongeri F."/>
            <person name="Pham C."/>
            <person name="Simmons D."/>
            <person name="Wilczek-Boney K."/>
            <person name="Hale W."/>
            <person name="Jakkamsetti A."/>
            <person name="Pham P."/>
            <person name="Ruth R."/>
            <person name="San Lucas F."/>
            <person name="Warren J."/>
            <person name="Zhang J."/>
            <person name="Zhao Z."/>
            <person name="Zhou C."/>
            <person name="Zhu D."/>
            <person name="Lee S."/>
            <person name="Bess C."/>
            <person name="Blankenburg K."/>
            <person name="Forbes L."/>
            <person name="Fu Q."/>
            <person name="Gubbala S."/>
            <person name="Hirani K."/>
            <person name="Jayaseelan J.C."/>
            <person name="Lara F."/>
            <person name="Munidasa M."/>
            <person name="Palculict T."/>
            <person name="Patil S."/>
            <person name="Pu L.-L."/>
            <person name="Saada N."/>
            <person name="Tang L."/>
            <person name="Weissenberger G."/>
            <person name="Zhu Y."/>
            <person name="Hemphill L."/>
            <person name="Shang Y."/>
            <person name="Youmans B."/>
            <person name="Ayvaz T."/>
            <person name="Ross M."/>
            <person name="Santibanez J."/>
            <person name="Aqrawi P."/>
            <person name="Gross S."/>
            <person name="Joshi V."/>
            <person name="Fowler G."/>
            <person name="Nazareth L."/>
            <person name="Reid J."/>
            <person name="Worley K."/>
            <person name="Petrosino J."/>
            <person name="Highlander S."/>
            <person name="Gibbs R."/>
        </authorList>
    </citation>
    <scope>NUCLEOTIDE SEQUENCE [LARGE SCALE GENOMIC DNA]</scope>
    <source>
        <strain evidence="1">ATCC 33707</strain>
    </source>
</reference>
<accession>E9T061</accession>
<sequence>MTSTDRPDAATTDSDRADVFELDDPLVADLSNFLLSAPLSDGTRTRMYPGNVELVSQAVLNWLNGLVYDGGEWVPRAQIEVIPDFGEVETTTLSDGEAVKMRHLPTGVVAIGVDAHEAWKQLRCKVMEVTGDA</sequence>
<gene>
    <name evidence="1" type="ORF">HMPREF0724_11762</name>
</gene>
<dbReference type="Proteomes" id="UP000004245">
    <property type="component" value="Unassembled WGS sequence"/>
</dbReference>
<evidence type="ECO:0000313" key="1">
    <source>
        <dbReference type="EMBL" id="EGD24644.1"/>
    </source>
</evidence>
<dbReference type="RefSeq" id="WP_005513001.1">
    <property type="nucleotide sequence ID" value="NZ_CM001149.1"/>
</dbReference>
<dbReference type="AlphaFoldDB" id="E9T061"/>
<proteinExistence type="predicted"/>
<name>E9T061_RHOHA</name>
<comment type="caution">
    <text evidence="1">The sequence shown here is derived from an EMBL/GenBank/DDBJ whole genome shotgun (WGS) entry which is preliminary data.</text>
</comment>
<evidence type="ECO:0000313" key="2">
    <source>
        <dbReference type="Proteomes" id="UP000004245"/>
    </source>
</evidence>
<dbReference type="EMBL" id="ADNW02000008">
    <property type="protein sequence ID" value="EGD24644.1"/>
    <property type="molecule type" value="Genomic_DNA"/>
</dbReference>
<keyword evidence="2" id="KW-1185">Reference proteome</keyword>
<protein>
    <submittedName>
        <fullName evidence="1">Uncharacterized protein</fullName>
    </submittedName>
</protein>
<dbReference type="OrthoDB" id="4483094at2"/>
<organism evidence="1 2">
    <name type="scientific">Prescottella equi ATCC 33707</name>
    <dbReference type="NCBI Taxonomy" id="525370"/>
    <lineage>
        <taxon>Bacteria</taxon>
        <taxon>Bacillati</taxon>
        <taxon>Actinomycetota</taxon>
        <taxon>Actinomycetes</taxon>
        <taxon>Mycobacteriales</taxon>
        <taxon>Nocardiaceae</taxon>
        <taxon>Prescottella</taxon>
    </lineage>
</organism>